<comment type="caution">
    <text evidence="2">The sequence shown here is derived from an EMBL/GenBank/DDBJ whole genome shotgun (WGS) entry which is preliminary data.</text>
</comment>
<dbReference type="EMBL" id="RKQK01000001">
    <property type="protein sequence ID" value="RPE70947.1"/>
    <property type="molecule type" value="Genomic_DNA"/>
</dbReference>
<sequence length="97" mass="11603">MNKDHRKKPNCWLAAQQKKWHRQEPSDIGQVRGKQFPDWPDFDEMPILIRQIHRCNGIHLFADQKIDHAIEGQGGERNAADKHSWMSQNEQQWKRLH</sequence>
<organism evidence="2 3">
    <name type="scientific">Pacificibacter maritimus</name>
    <dbReference type="NCBI Taxonomy" id="762213"/>
    <lineage>
        <taxon>Bacteria</taxon>
        <taxon>Pseudomonadati</taxon>
        <taxon>Pseudomonadota</taxon>
        <taxon>Alphaproteobacteria</taxon>
        <taxon>Rhodobacterales</taxon>
        <taxon>Roseobacteraceae</taxon>
        <taxon>Pacificibacter</taxon>
    </lineage>
</organism>
<proteinExistence type="predicted"/>
<evidence type="ECO:0000256" key="1">
    <source>
        <dbReference type="SAM" id="MobiDB-lite"/>
    </source>
</evidence>
<keyword evidence="3" id="KW-1185">Reference proteome</keyword>
<dbReference type="Proteomes" id="UP000269689">
    <property type="component" value="Unassembled WGS sequence"/>
</dbReference>
<evidence type="ECO:0000313" key="3">
    <source>
        <dbReference type="Proteomes" id="UP000269689"/>
    </source>
</evidence>
<gene>
    <name evidence="2" type="ORF">EDD53_0057</name>
</gene>
<reference evidence="2 3" key="1">
    <citation type="submission" date="2018-11" db="EMBL/GenBank/DDBJ databases">
        <title>Genomic Encyclopedia of Type Strains, Phase IV (KMG-IV): sequencing the most valuable type-strain genomes for metagenomic binning, comparative biology and taxonomic classification.</title>
        <authorList>
            <person name="Goeker M."/>
        </authorList>
    </citation>
    <scope>NUCLEOTIDE SEQUENCE [LARGE SCALE GENOMIC DNA]</scope>
    <source>
        <strain evidence="2 3">DSM 104731</strain>
    </source>
</reference>
<dbReference type="AlphaFoldDB" id="A0A3N4V1J8"/>
<name>A0A3N4V1J8_9RHOB</name>
<feature type="region of interest" description="Disordered" evidence="1">
    <location>
        <begin position="71"/>
        <end position="97"/>
    </location>
</feature>
<protein>
    <submittedName>
        <fullName evidence="2">Uncharacterized protein</fullName>
    </submittedName>
</protein>
<evidence type="ECO:0000313" key="2">
    <source>
        <dbReference type="EMBL" id="RPE70947.1"/>
    </source>
</evidence>
<accession>A0A3N4V1J8</accession>